<dbReference type="InterPro" id="IPR008964">
    <property type="entry name" value="Invasin/intimin_cell_adhesion"/>
</dbReference>
<evidence type="ECO:0000256" key="1">
    <source>
        <dbReference type="SAM" id="SignalP"/>
    </source>
</evidence>
<proteinExistence type="predicted"/>
<accession>A0A4R3LP25</accession>
<reference evidence="2 3" key="1">
    <citation type="submission" date="2019-03" db="EMBL/GenBank/DDBJ databases">
        <title>Genomic Encyclopedia of Type Strains, Phase IV (KMG-IV): sequencing the most valuable type-strain genomes for metagenomic binning, comparative biology and taxonomic classification.</title>
        <authorList>
            <person name="Goeker M."/>
        </authorList>
    </citation>
    <scope>NUCLEOTIDE SEQUENCE [LARGE SCALE GENOMIC DNA]</scope>
    <source>
        <strain evidence="2 3">DSM 21944</strain>
    </source>
</reference>
<evidence type="ECO:0008006" key="4">
    <source>
        <dbReference type="Google" id="ProtNLM"/>
    </source>
</evidence>
<dbReference type="RefSeq" id="WP_123522727.1">
    <property type="nucleotide sequence ID" value="NZ_JBHLWF010000007.1"/>
</dbReference>
<keyword evidence="3" id="KW-1185">Reference proteome</keyword>
<evidence type="ECO:0000313" key="3">
    <source>
        <dbReference type="Proteomes" id="UP000294599"/>
    </source>
</evidence>
<keyword evidence="1" id="KW-0732">Signal</keyword>
<dbReference type="Proteomes" id="UP000294599">
    <property type="component" value="Unassembled WGS sequence"/>
</dbReference>
<name>A0A4R3LP25_9GAMM</name>
<feature type="signal peptide" evidence="1">
    <location>
        <begin position="1"/>
        <end position="39"/>
    </location>
</feature>
<evidence type="ECO:0000313" key="2">
    <source>
        <dbReference type="EMBL" id="TCT00275.1"/>
    </source>
</evidence>
<dbReference type="SUPFAM" id="SSF49373">
    <property type="entry name" value="Invasin/intimin cell-adhesion fragments"/>
    <property type="match status" value="1"/>
</dbReference>
<dbReference type="EMBL" id="SMAF01000003">
    <property type="protein sequence ID" value="TCT00275.1"/>
    <property type="molecule type" value="Genomic_DNA"/>
</dbReference>
<comment type="caution">
    <text evidence="2">The sequence shown here is derived from an EMBL/GenBank/DDBJ whole genome shotgun (WGS) entry which is preliminary data.</text>
</comment>
<sequence length="364" mass="37250">MKKNAETGLNARAKRKGCGVLARTLAAAGLSLAIGAAFADPVTVPNGDFSDPGNTGTVGGGLLGGSGVNALIGNGPWRGTYWGIADLLAPPSLAINHNTQTATIGGIAGVNLLGLVNNGGYFTQTLAQNWELGRFYVLSADVDAGELLNLDLLGDSGVGIAFRSGNDVLASSTSALGHLLDLDLVGSDMYRVRLGYFADLNATGPINIKMGYEPQGVASVDLLSDVTFRNVGLEVRDIGDPAAFEILTHGDLLQAEVGQPFSGNLIVLVRDDDGDGVPGYTVTFTAPTTGASAVLTSPTGGTGTTVTAVTDIDGLAMVSAQANSEAGCYRVTVEGVGIPEVATFYLRNYSNAPGVNSIFCNGYQ</sequence>
<dbReference type="Gene3D" id="2.60.40.10">
    <property type="entry name" value="Immunoglobulins"/>
    <property type="match status" value="1"/>
</dbReference>
<dbReference type="InterPro" id="IPR013783">
    <property type="entry name" value="Ig-like_fold"/>
</dbReference>
<dbReference type="OrthoDB" id="5962371at2"/>
<protein>
    <recommendedName>
        <fullName evidence="4">Big-1 domain-containing protein</fullName>
    </recommendedName>
</protein>
<dbReference type="AlphaFoldDB" id="A0A4R3LP25"/>
<feature type="chain" id="PRO_5020352911" description="Big-1 domain-containing protein" evidence="1">
    <location>
        <begin position="40"/>
        <end position="364"/>
    </location>
</feature>
<organism evidence="2 3">
    <name type="scientific">Pseudofulvimonas gallinarii</name>
    <dbReference type="NCBI Taxonomy" id="634155"/>
    <lineage>
        <taxon>Bacteria</taxon>
        <taxon>Pseudomonadati</taxon>
        <taxon>Pseudomonadota</taxon>
        <taxon>Gammaproteobacteria</taxon>
        <taxon>Lysobacterales</taxon>
        <taxon>Rhodanobacteraceae</taxon>
        <taxon>Pseudofulvimonas</taxon>
    </lineage>
</organism>
<gene>
    <name evidence="2" type="ORF">EDC25_10343</name>
</gene>